<dbReference type="Gene3D" id="3.90.1210.10">
    <property type="entry name" value="Antifreeze-like/N-acetylneuraminic acid synthase C-terminal domain"/>
    <property type="match status" value="1"/>
</dbReference>
<dbReference type="EMBL" id="PVTV01000011">
    <property type="protein sequence ID" value="PRY99725.1"/>
    <property type="molecule type" value="Genomic_DNA"/>
</dbReference>
<dbReference type="CDD" id="cd11614">
    <property type="entry name" value="SAF_CpaB_FlgA_like"/>
    <property type="match status" value="1"/>
</dbReference>
<dbReference type="InterPro" id="IPR041231">
    <property type="entry name" value="FlgA_N"/>
</dbReference>
<dbReference type="Gene3D" id="2.30.30.760">
    <property type="match status" value="1"/>
</dbReference>
<evidence type="ECO:0000256" key="2">
    <source>
        <dbReference type="ARBA" id="ARBA00022729"/>
    </source>
</evidence>
<evidence type="ECO:0000256" key="3">
    <source>
        <dbReference type="ARBA" id="ARBA00022764"/>
    </source>
</evidence>
<keyword evidence="4" id="KW-1005">Bacterial flagellum biogenesis</keyword>
<keyword evidence="3 4" id="KW-0574">Periplasm</keyword>
<keyword evidence="7" id="KW-1185">Reference proteome</keyword>
<dbReference type="Pfam" id="PF17656">
    <property type="entry name" value="ChapFlgA_N"/>
    <property type="match status" value="1"/>
</dbReference>
<reference evidence="6 7" key="1">
    <citation type="submission" date="2018-03" db="EMBL/GenBank/DDBJ databases">
        <title>Genomic Encyclopedia of Type Strains, Phase III (KMG-III): the genomes of soil and plant-associated and newly described type strains.</title>
        <authorList>
            <person name="Whitman W."/>
        </authorList>
    </citation>
    <scope>NUCLEOTIDE SEQUENCE [LARGE SCALE GENOMIC DNA]</scope>
    <source>
        <strain evidence="6 7">MWH-P2sevCIIIb</strain>
    </source>
</reference>
<keyword evidence="6" id="KW-0969">Cilium</keyword>
<sequence>MLMVLSLTTAATAAGRSPEPATQDLEVLHQKVVEFLVDQSRGLPGQSSVSVLPIDSRLKLAPCNSVEAFFTGGNRAWGRTTVGLRCNEMPRWSVYVQANVSVFGQYLVAASAMSQGQIISRANLAYQTGDLTTLPPGVYSDPSQVVGRATRIALNAGAVLRQDLSELPLLVRQGQTVRIISAGNGFTISTDGLAQNSATQGQLVQAKVTSGQLVSGITNANGQIEVLAQ</sequence>
<comment type="similarity">
    <text evidence="4">Belongs to the FlgA family.</text>
</comment>
<evidence type="ECO:0000259" key="5">
    <source>
        <dbReference type="SMART" id="SM00858"/>
    </source>
</evidence>
<gene>
    <name evidence="6" type="ORF">BCM14_1178</name>
</gene>
<evidence type="ECO:0000256" key="1">
    <source>
        <dbReference type="ARBA" id="ARBA00004418"/>
    </source>
</evidence>
<dbReference type="NCBIfam" id="TIGR03170">
    <property type="entry name" value="flgA_cterm"/>
    <property type="match status" value="1"/>
</dbReference>
<dbReference type="Pfam" id="PF13144">
    <property type="entry name" value="ChapFlgA"/>
    <property type="match status" value="1"/>
</dbReference>
<name>A0A2T0XLC4_9BURK</name>
<dbReference type="PANTHER" id="PTHR36307:SF1">
    <property type="entry name" value="FLAGELLA BASAL BODY P-RING FORMATION PROTEIN FLGA"/>
    <property type="match status" value="1"/>
</dbReference>
<evidence type="ECO:0000256" key="4">
    <source>
        <dbReference type="RuleBase" id="RU362063"/>
    </source>
</evidence>
<dbReference type="GO" id="GO:0042597">
    <property type="term" value="C:periplasmic space"/>
    <property type="evidence" value="ECO:0007669"/>
    <property type="project" value="UniProtKB-SubCell"/>
</dbReference>
<keyword evidence="2" id="KW-0732">Signal</keyword>
<accession>A0A2T0XLC4</accession>
<organism evidence="6 7">
    <name type="scientific">Jezberella montanilacus</name>
    <dbReference type="NCBI Taxonomy" id="323426"/>
    <lineage>
        <taxon>Bacteria</taxon>
        <taxon>Pseudomonadati</taxon>
        <taxon>Pseudomonadota</taxon>
        <taxon>Betaproteobacteria</taxon>
        <taxon>Burkholderiales</taxon>
        <taxon>Alcaligenaceae</taxon>
        <taxon>Jezberella</taxon>
    </lineage>
</organism>
<dbReference type="InterPro" id="IPR017585">
    <property type="entry name" value="SAF_FlgA"/>
</dbReference>
<proteinExistence type="inferred from homology"/>
<comment type="function">
    <text evidence="4">Involved in the assembly process of the P-ring formation. It may associate with FlgF on the rod constituting a structure essential for the P-ring assembly or may act as a modulator protein for the P-ring assembly.</text>
</comment>
<keyword evidence="6" id="KW-0282">Flagellum</keyword>
<dbReference type="SMART" id="SM00858">
    <property type="entry name" value="SAF"/>
    <property type="match status" value="1"/>
</dbReference>
<dbReference type="AlphaFoldDB" id="A0A2T0XLC4"/>
<evidence type="ECO:0000313" key="7">
    <source>
        <dbReference type="Proteomes" id="UP000238308"/>
    </source>
</evidence>
<comment type="caution">
    <text evidence="6">The sequence shown here is derived from an EMBL/GenBank/DDBJ whole genome shotgun (WGS) entry which is preliminary data.</text>
</comment>
<evidence type="ECO:0000313" key="6">
    <source>
        <dbReference type="EMBL" id="PRY99725.1"/>
    </source>
</evidence>
<protein>
    <recommendedName>
        <fullName evidence="4">Flagella basal body P-ring formation protein FlgA</fullName>
    </recommendedName>
</protein>
<dbReference type="Proteomes" id="UP000238308">
    <property type="component" value="Unassembled WGS sequence"/>
</dbReference>
<dbReference type="GO" id="GO:0044780">
    <property type="term" value="P:bacterial-type flagellum assembly"/>
    <property type="evidence" value="ECO:0007669"/>
    <property type="project" value="InterPro"/>
</dbReference>
<comment type="subcellular location">
    <subcellularLocation>
        <location evidence="1 4">Periplasm</location>
    </subcellularLocation>
</comment>
<dbReference type="InterPro" id="IPR039246">
    <property type="entry name" value="Flagellar_FlgA"/>
</dbReference>
<feature type="domain" description="SAF" evidence="5">
    <location>
        <begin position="104"/>
        <end position="166"/>
    </location>
</feature>
<dbReference type="PANTHER" id="PTHR36307">
    <property type="entry name" value="FLAGELLA BASAL BODY P-RING FORMATION PROTEIN FLGA"/>
    <property type="match status" value="1"/>
</dbReference>
<keyword evidence="6" id="KW-0966">Cell projection</keyword>
<dbReference type="InterPro" id="IPR013974">
    <property type="entry name" value="SAF"/>
</dbReference>